<accession>A0A5R9E6T4</accession>
<evidence type="ECO:0000313" key="2">
    <source>
        <dbReference type="Proteomes" id="UP000305921"/>
    </source>
</evidence>
<dbReference type="AlphaFoldDB" id="A0A5R9E6T4"/>
<evidence type="ECO:0000313" key="1">
    <source>
        <dbReference type="EMBL" id="TLQ45740.1"/>
    </source>
</evidence>
<proteinExistence type="predicted"/>
<dbReference type="EMBL" id="VAWE01000001">
    <property type="protein sequence ID" value="TLQ45740.1"/>
    <property type="molecule type" value="Genomic_DNA"/>
</dbReference>
<comment type="caution">
    <text evidence="1">The sequence shown here is derived from an EMBL/GenBank/DDBJ whole genome shotgun (WGS) entry which is preliminary data.</text>
</comment>
<protein>
    <submittedName>
        <fullName evidence="1">Uncharacterized protein</fullName>
    </submittedName>
</protein>
<keyword evidence="2" id="KW-1185">Reference proteome</keyword>
<organism evidence="1 2">
    <name type="scientific">Streptomyces marianii</name>
    <dbReference type="NCBI Taxonomy" id="1817406"/>
    <lineage>
        <taxon>Bacteria</taxon>
        <taxon>Bacillati</taxon>
        <taxon>Actinomycetota</taxon>
        <taxon>Actinomycetes</taxon>
        <taxon>Kitasatosporales</taxon>
        <taxon>Streptomycetaceae</taxon>
        <taxon>Streptomyces</taxon>
    </lineage>
</organism>
<dbReference type="Proteomes" id="UP000305921">
    <property type="component" value="Unassembled WGS sequence"/>
</dbReference>
<dbReference type="OrthoDB" id="4308055at2"/>
<reference evidence="1 2" key="1">
    <citation type="submission" date="2019-05" db="EMBL/GenBank/DDBJ databases">
        <title>Streptomyces marianii sp. nov., a novel marine actinomycete from southern coast of India.</title>
        <authorList>
            <person name="Iniyan A.M."/>
            <person name="Wink J."/>
            <person name="Ramprasad E."/>
            <person name="Ramana C.V."/>
            <person name="Bunk B."/>
            <person name="Sproer C."/>
            <person name="Joseph F.-J.R.S."/>
            <person name="Vincent S.G.P."/>
        </authorList>
    </citation>
    <scope>NUCLEOTIDE SEQUENCE [LARGE SCALE GENOMIC DNA]</scope>
    <source>
        <strain evidence="1 2">ICN19</strain>
    </source>
</reference>
<dbReference type="RefSeq" id="WP_138055069.1">
    <property type="nucleotide sequence ID" value="NZ_VAWE01000001.1"/>
</dbReference>
<sequence>MRIAAGMPCRERPVPTAQALTTEQYAGRACCSCGKRLTTGAVHRGFARGRQGAHVLDVEVWSCP</sequence>
<gene>
    <name evidence="1" type="ORF">FEF34_24560</name>
</gene>
<name>A0A5R9E6T4_9ACTN</name>